<dbReference type="OrthoDB" id="2087435at2"/>
<evidence type="ECO:0000256" key="2">
    <source>
        <dbReference type="SAM" id="Phobius"/>
    </source>
</evidence>
<dbReference type="PANTHER" id="PTHR30487">
    <property type="entry name" value="TYPE 4 PREPILIN-LIKE PROTEINS LEADER PEPTIDE-PROCESSING ENZYME"/>
    <property type="match status" value="1"/>
</dbReference>
<comment type="similarity">
    <text evidence="1">Belongs to the peptidase A24 family.</text>
</comment>
<dbReference type="Gene3D" id="1.20.120.1220">
    <property type="match status" value="1"/>
</dbReference>
<comment type="caution">
    <text evidence="4">The sequence shown here is derived from an EMBL/GenBank/DDBJ whole genome shotgun (WGS) entry which is preliminary data.</text>
</comment>
<gene>
    <name evidence="4" type="ORF">D4739_14870</name>
</gene>
<feature type="transmembrane region" description="Helical" evidence="2">
    <location>
        <begin position="135"/>
        <end position="152"/>
    </location>
</feature>
<reference evidence="5" key="1">
    <citation type="submission" date="2018-09" db="EMBL/GenBank/DDBJ databases">
        <authorList>
            <person name="Zhu H."/>
        </authorList>
    </citation>
    <scope>NUCLEOTIDE SEQUENCE [LARGE SCALE GENOMIC DNA]</scope>
    <source>
        <strain evidence="5">K1W22B-1</strain>
    </source>
</reference>
<keyword evidence="2" id="KW-1133">Transmembrane helix</keyword>
<evidence type="ECO:0000313" key="4">
    <source>
        <dbReference type="EMBL" id="RJS47371.1"/>
    </source>
</evidence>
<keyword evidence="5" id="KW-1185">Reference proteome</keyword>
<organism evidence="4 5">
    <name type="scientific">Nocardioides cavernaquae</name>
    <dbReference type="NCBI Taxonomy" id="2321396"/>
    <lineage>
        <taxon>Bacteria</taxon>
        <taxon>Bacillati</taxon>
        <taxon>Actinomycetota</taxon>
        <taxon>Actinomycetes</taxon>
        <taxon>Propionibacteriales</taxon>
        <taxon>Nocardioidaceae</taxon>
        <taxon>Nocardioides</taxon>
    </lineage>
</organism>
<evidence type="ECO:0000256" key="1">
    <source>
        <dbReference type="ARBA" id="ARBA00005801"/>
    </source>
</evidence>
<dbReference type="InterPro" id="IPR000045">
    <property type="entry name" value="Prepilin_IV_endopep_pep"/>
</dbReference>
<sequence>MTVGLPWGTFDVTAALVCALVAATAGWFVPRVIAILPEPPSGSEEKIPYAELAARPGLAWQCALASGLSGAVLGGALGWHWALLFLVYLCPVGVALAYIDWRTRLLPTALIGPSYLIVGTLIVVAALLSWEPKRIIAAAIGWLILGGLYWLLWRFTPGMGYGDVRLSGLIGLALGFVGMPALMAGAYAGFVLGVVAWVPMRLLRLTTDRMYPFGPFMLLGVLVGVLWSVYPA</sequence>
<dbReference type="Proteomes" id="UP000276542">
    <property type="component" value="Unassembled WGS sequence"/>
</dbReference>
<accession>A0A3A5HB98</accession>
<feature type="transmembrane region" description="Helical" evidence="2">
    <location>
        <begin position="172"/>
        <end position="198"/>
    </location>
</feature>
<keyword evidence="2" id="KW-0472">Membrane</keyword>
<feature type="transmembrane region" description="Helical" evidence="2">
    <location>
        <begin position="105"/>
        <end position="128"/>
    </location>
</feature>
<keyword evidence="2" id="KW-0812">Transmembrane</keyword>
<feature type="transmembrane region" description="Helical" evidence="2">
    <location>
        <begin position="12"/>
        <end position="37"/>
    </location>
</feature>
<name>A0A3A5HB98_9ACTN</name>
<evidence type="ECO:0000313" key="5">
    <source>
        <dbReference type="Proteomes" id="UP000276542"/>
    </source>
</evidence>
<dbReference type="AlphaFoldDB" id="A0A3A5HB98"/>
<proteinExistence type="inferred from homology"/>
<feature type="domain" description="Prepilin type IV endopeptidase peptidase" evidence="3">
    <location>
        <begin position="89"/>
        <end position="187"/>
    </location>
</feature>
<feature type="transmembrane region" description="Helical" evidence="2">
    <location>
        <begin position="81"/>
        <end position="99"/>
    </location>
</feature>
<feature type="transmembrane region" description="Helical" evidence="2">
    <location>
        <begin position="210"/>
        <end position="230"/>
    </location>
</feature>
<dbReference type="RefSeq" id="WP_120061337.1">
    <property type="nucleotide sequence ID" value="NZ_QYRP01000002.1"/>
</dbReference>
<dbReference type="EMBL" id="QYRP01000002">
    <property type="protein sequence ID" value="RJS47371.1"/>
    <property type="molecule type" value="Genomic_DNA"/>
</dbReference>
<dbReference type="Pfam" id="PF01478">
    <property type="entry name" value="Peptidase_A24"/>
    <property type="match status" value="1"/>
</dbReference>
<dbReference type="PANTHER" id="PTHR30487:SF0">
    <property type="entry name" value="PREPILIN LEADER PEPTIDASE_N-METHYLTRANSFERASE-RELATED"/>
    <property type="match status" value="1"/>
</dbReference>
<dbReference type="GO" id="GO:0004190">
    <property type="term" value="F:aspartic-type endopeptidase activity"/>
    <property type="evidence" value="ECO:0007669"/>
    <property type="project" value="InterPro"/>
</dbReference>
<dbReference type="GO" id="GO:0005886">
    <property type="term" value="C:plasma membrane"/>
    <property type="evidence" value="ECO:0007669"/>
    <property type="project" value="TreeGrafter"/>
</dbReference>
<dbReference type="InterPro" id="IPR050882">
    <property type="entry name" value="Prepilin_peptidase/N-MTase"/>
</dbReference>
<dbReference type="GO" id="GO:0006465">
    <property type="term" value="P:signal peptide processing"/>
    <property type="evidence" value="ECO:0007669"/>
    <property type="project" value="TreeGrafter"/>
</dbReference>
<evidence type="ECO:0000259" key="3">
    <source>
        <dbReference type="Pfam" id="PF01478"/>
    </source>
</evidence>
<protein>
    <submittedName>
        <fullName evidence="4">Prepilin peptidase</fullName>
    </submittedName>
</protein>